<dbReference type="InterPro" id="IPR041457">
    <property type="entry name" value="CxC2_KDZ-assoc"/>
</dbReference>
<dbReference type="PANTHER" id="PTHR33104">
    <property type="entry name" value="SI:DKEY-29D5.2"/>
    <property type="match status" value="1"/>
</dbReference>
<dbReference type="Pfam" id="PF18758">
    <property type="entry name" value="KDZ"/>
    <property type="match status" value="1"/>
</dbReference>
<evidence type="ECO:0000259" key="2">
    <source>
        <dbReference type="Pfam" id="PF18803"/>
    </source>
</evidence>
<gene>
    <name evidence="3" type="ORF">MCHLO_14759</name>
</gene>
<feature type="compositionally biased region" description="Basic and acidic residues" evidence="1">
    <location>
        <begin position="43"/>
        <end position="52"/>
    </location>
</feature>
<dbReference type="InterPro" id="IPR040521">
    <property type="entry name" value="KDZ"/>
</dbReference>
<organism evidence="3 4">
    <name type="scientific">Mycena chlorophos</name>
    <name type="common">Agaric fungus</name>
    <name type="synonym">Agaricus chlorophos</name>
    <dbReference type="NCBI Taxonomy" id="658473"/>
    <lineage>
        <taxon>Eukaryota</taxon>
        <taxon>Fungi</taxon>
        <taxon>Dikarya</taxon>
        <taxon>Basidiomycota</taxon>
        <taxon>Agaricomycotina</taxon>
        <taxon>Agaricomycetes</taxon>
        <taxon>Agaricomycetidae</taxon>
        <taxon>Agaricales</taxon>
        <taxon>Marasmiineae</taxon>
        <taxon>Mycenaceae</taxon>
        <taxon>Mycena</taxon>
    </lineage>
</organism>
<sequence length="1080" mass="122424">MDPTPRRARTRTNNNRRPDVDTGVYESHRGKRVVPTYGIYLSEDGRSRRISESEVAIAPPPQAPRDLRDPYSRWRPTVNNSGAAPEQAEGEEAEEAEDEGQPRAGAKRKYQSTVNPNAQWRPLKSLFLDELLRHEALGDWTNNTACASCQAEFEPTNPATRLFRCCDCGQFLRCLGCTIGAHKMMPLHALEVRILDNVVAPFSLQLQEWNGSFWLPAMLADLGLVYQLGHGGFPCPSPETSLRAMTVLDAPFIHKVNIRYCACPHSHGIRNIQQLLRNQWYPATVLDPATCATFKTLRAFRLFNVVGNLNNTDFVRSMERMTNTFATAGGLGKVPERTRQMYRMTRQWAFLAHLKRSGRGHDPAGPEETPLGGCAVLCWACPQDGRNIPENWHDVEPEYRFLYMVILAMDANFRMKNRLRSNEINDPSLGGGLAYWVDPRPYQDHVKNSRQMTTCIAFAALLQKNTRMTTGLRVSGVGGCVCARHECLRPNAMGDLQKGERYCNMDWILFSAIMTLAATFITISYDIACQWKLRLAERMERLPTHMQKDRQTTKMQFGLPVWHAPSHLNECQEENDLSLKPGVGKTDGEAIERFWSGLNPAAYSTKEMGLGHRADALDDRIDNHNFLKNVGLGKCLLRRLVVARDEYARQHAAFQVVSEGVSDELQEEWTAQVRAWEADNTKPNPYLRQTEECLSEAQIRLQLQEEEKRWNADGHAGLAGGSATSFIAAGIQIEDAQQRIVDHIAAPSLLTANHELKTEELRSSLLRKIERFRELQAIYIPGAPHVIEELEGSRDSDEPPPPPERTRLFMPSQMAWNDALGGPAGCLPGLAVIEQRQRIAQCENTLSQLRSSLHARRWLIAHRNANLTGQQQTTRAAKLIERMGERTNSLKTRYIRGFDALVGLRAGNANPHLRPLTDQDIKLDQDRDTADLDAREKLAKINTSRGARPSRNIPSKSRRIMSWIWTAPGAFDDDEAHLHDSLRIEWTRAMARRDRWFEEVLLLEEEMRRVLRYLQWQSDWWTTQAGRREVTDPALTAGLRAYALQSSTHSLRLMGYFKSKWTQESAASVVQSSQNVDKDD</sequence>
<keyword evidence="4" id="KW-1185">Reference proteome</keyword>
<dbReference type="Pfam" id="PF18803">
    <property type="entry name" value="CxC2"/>
    <property type="match status" value="1"/>
</dbReference>
<feature type="compositionally biased region" description="Acidic residues" evidence="1">
    <location>
        <begin position="88"/>
        <end position="99"/>
    </location>
</feature>
<name>A0ABQ0M5I8_MYCCL</name>
<feature type="domain" description="CxC2-like cysteine cluster KDZ transposase-associated" evidence="2">
    <location>
        <begin position="219"/>
        <end position="324"/>
    </location>
</feature>
<evidence type="ECO:0000256" key="1">
    <source>
        <dbReference type="SAM" id="MobiDB-lite"/>
    </source>
</evidence>
<dbReference type="PANTHER" id="PTHR33104:SF2">
    <property type="entry name" value="CXC3 LIKE CYSTEINE CLUSTER DOMAIN-CONTAINING PROTEIN"/>
    <property type="match status" value="1"/>
</dbReference>
<protein>
    <recommendedName>
        <fullName evidence="2">CxC2-like cysteine cluster KDZ transposase-associated domain-containing protein</fullName>
    </recommendedName>
</protein>
<dbReference type="Proteomes" id="UP000815677">
    <property type="component" value="Unassembled WGS sequence"/>
</dbReference>
<evidence type="ECO:0000313" key="4">
    <source>
        <dbReference type="Proteomes" id="UP000815677"/>
    </source>
</evidence>
<dbReference type="EMBL" id="DF849625">
    <property type="protein sequence ID" value="GAT58314.1"/>
    <property type="molecule type" value="Genomic_DNA"/>
</dbReference>
<proteinExistence type="predicted"/>
<feature type="region of interest" description="Disordered" evidence="1">
    <location>
        <begin position="1"/>
        <end position="113"/>
    </location>
</feature>
<evidence type="ECO:0000313" key="3">
    <source>
        <dbReference type="EMBL" id="GAT58314.1"/>
    </source>
</evidence>
<reference evidence="3" key="1">
    <citation type="submission" date="2014-09" db="EMBL/GenBank/DDBJ databases">
        <title>Genome sequence of the luminous mushroom Mycena chlorophos for searching fungal bioluminescence genes.</title>
        <authorList>
            <person name="Tanaka Y."/>
            <person name="Kasuga D."/>
            <person name="Oba Y."/>
            <person name="Hase S."/>
            <person name="Sato K."/>
            <person name="Oba Y."/>
            <person name="Sakakibara Y."/>
        </authorList>
    </citation>
    <scope>NUCLEOTIDE SEQUENCE</scope>
</reference>
<feature type="compositionally biased region" description="Basic residues" evidence="1">
    <location>
        <begin position="1"/>
        <end position="10"/>
    </location>
</feature>
<accession>A0ABQ0M5I8</accession>